<reference evidence="1" key="2">
    <citation type="submission" date="2021-09" db="EMBL/GenBank/DDBJ databases">
        <authorList>
            <person name="Jia N."/>
            <person name="Wang J."/>
            <person name="Shi W."/>
            <person name="Du L."/>
            <person name="Sun Y."/>
            <person name="Zhan W."/>
            <person name="Jiang J."/>
            <person name="Wang Q."/>
            <person name="Zhang B."/>
            <person name="Ji P."/>
            <person name="Sakyi L.B."/>
            <person name="Cui X."/>
            <person name="Yuan T."/>
            <person name="Jiang B."/>
            <person name="Yang W."/>
            <person name="Lam T.T.-Y."/>
            <person name="Chang Q."/>
            <person name="Ding S."/>
            <person name="Wang X."/>
            <person name="Zhu J."/>
            <person name="Ruan X."/>
            <person name="Zhao L."/>
            <person name="Wei J."/>
            <person name="Que T."/>
            <person name="Du C."/>
            <person name="Cheng J."/>
            <person name="Dai P."/>
            <person name="Han X."/>
            <person name="Huang E."/>
            <person name="Gao Y."/>
            <person name="Liu J."/>
            <person name="Shao H."/>
            <person name="Ye R."/>
            <person name="Li L."/>
            <person name="Wei W."/>
            <person name="Wang X."/>
            <person name="Wang C."/>
            <person name="Huo Q."/>
            <person name="Li W."/>
            <person name="Guo W."/>
            <person name="Chen H."/>
            <person name="Chen S."/>
            <person name="Zhou L."/>
            <person name="Zhou L."/>
            <person name="Ni X."/>
            <person name="Tian J."/>
            <person name="Zhou Y."/>
            <person name="Sheng Y."/>
            <person name="Liu T."/>
            <person name="Pan Y."/>
            <person name="Xia L."/>
            <person name="Li J."/>
            <person name="Zhao F."/>
            <person name="Cao W."/>
        </authorList>
    </citation>
    <scope>NUCLEOTIDE SEQUENCE</scope>
    <source>
        <strain evidence="1">Rsan-2018</strain>
        <tissue evidence="1">Larvae</tissue>
    </source>
</reference>
<sequence length="69" mass="7602">MKELAYTSGGFRKYGQQAWAQPGRSTATGAAKELWRSLIEYLDDPKAPAIGTRLHLVRGSQNVNSQDAH</sequence>
<dbReference type="AlphaFoldDB" id="A0A9D4PGH8"/>
<accession>A0A9D4PGH8</accession>
<protein>
    <submittedName>
        <fullName evidence="1">Uncharacterized protein</fullName>
    </submittedName>
</protein>
<evidence type="ECO:0000313" key="2">
    <source>
        <dbReference type="Proteomes" id="UP000821837"/>
    </source>
</evidence>
<gene>
    <name evidence="1" type="ORF">HPB52_022129</name>
</gene>
<dbReference type="Proteomes" id="UP000821837">
    <property type="component" value="Chromosome 8"/>
</dbReference>
<organism evidence="1 2">
    <name type="scientific">Rhipicephalus sanguineus</name>
    <name type="common">Brown dog tick</name>
    <name type="synonym">Ixodes sanguineus</name>
    <dbReference type="NCBI Taxonomy" id="34632"/>
    <lineage>
        <taxon>Eukaryota</taxon>
        <taxon>Metazoa</taxon>
        <taxon>Ecdysozoa</taxon>
        <taxon>Arthropoda</taxon>
        <taxon>Chelicerata</taxon>
        <taxon>Arachnida</taxon>
        <taxon>Acari</taxon>
        <taxon>Parasitiformes</taxon>
        <taxon>Ixodida</taxon>
        <taxon>Ixodoidea</taxon>
        <taxon>Ixodidae</taxon>
        <taxon>Rhipicephalinae</taxon>
        <taxon>Rhipicephalus</taxon>
        <taxon>Rhipicephalus</taxon>
    </lineage>
</organism>
<evidence type="ECO:0000313" key="1">
    <source>
        <dbReference type="EMBL" id="KAH7940214.1"/>
    </source>
</evidence>
<dbReference type="EMBL" id="JABSTV010001254">
    <property type="protein sequence ID" value="KAH7940214.1"/>
    <property type="molecule type" value="Genomic_DNA"/>
</dbReference>
<reference evidence="1" key="1">
    <citation type="journal article" date="2020" name="Cell">
        <title>Large-Scale Comparative Analyses of Tick Genomes Elucidate Their Genetic Diversity and Vector Capacities.</title>
        <authorList>
            <consortium name="Tick Genome and Microbiome Consortium (TIGMIC)"/>
            <person name="Jia N."/>
            <person name="Wang J."/>
            <person name="Shi W."/>
            <person name="Du L."/>
            <person name="Sun Y."/>
            <person name="Zhan W."/>
            <person name="Jiang J.F."/>
            <person name="Wang Q."/>
            <person name="Zhang B."/>
            <person name="Ji P."/>
            <person name="Bell-Sakyi L."/>
            <person name="Cui X.M."/>
            <person name="Yuan T.T."/>
            <person name="Jiang B.G."/>
            <person name="Yang W.F."/>
            <person name="Lam T.T."/>
            <person name="Chang Q.C."/>
            <person name="Ding S.J."/>
            <person name="Wang X.J."/>
            <person name="Zhu J.G."/>
            <person name="Ruan X.D."/>
            <person name="Zhao L."/>
            <person name="Wei J.T."/>
            <person name="Ye R.Z."/>
            <person name="Que T.C."/>
            <person name="Du C.H."/>
            <person name="Zhou Y.H."/>
            <person name="Cheng J.X."/>
            <person name="Dai P.F."/>
            <person name="Guo W.B."/>
            <person name="Han X.H."/>
            <person name="Huang E.J."/>
            <person name="Li L.F."/>
            <person name="Wei W."/>
            <person name="Gao Y.C."/>
            <person name="Liu J.Z."/>
            <person name="Shao H.Z."/>
            <person name="Wang X."/>
            <person name="Wang C.C."/>
            <person name="Yang T.C."/>
            <person name="Huo Q.B."/>
            <person name="Li W."/>
            <person name="Chen H.Y."/>
            <person name="Chen S.E."/>
            <person name="Zhou L.G."/>
            <person name="Ni X.B."/>
            <person name="Tian J.H."/>
            <person name="Sheng Y."/>
            <person name="Liu T."/>
            <person name="Pan Y.S."/>
            <person name="Xia L.Y."/>
            <person name="Li J."/>
            <person name="Zhao F."/>
            <person name="Cao W.C."/>
        </authorList>
    </citation>
    <scope>NUCLEOTIDE SEQUENCE</scope>
    <source>
        <strain evidence="1">Rsan-2018</strain>
    </source>
</reference>
<comment type="caution">
    <text evidence="1">The sequence shown here is derived from an EMBL/GenBank/DDBJ whole genome shotgun (WGS) entry which is preliminary data.</text>
</comment>
<keyword evidence="2" id="KW-1185">Reference proteome</keyword>
<name>A0A9D4PGH8_RHISA</name>
<proteinExistence type="predicted"/>